<comment type="caution">
    <text evidence="2">The sequence shown here is derived from an EMBL/GenBank/DDBJ whole genome shotgun (WGS) entry which is preliminary data.</text>
</comment>
<accession>A0AAE0CJ33</accession>
<name>A0AAE0CJ33_9ROSI</name>
<keyword evidence="3" id="KW-1185">Reference proteome</keyword>
<feature type="region of interest" description="Disordered" evidence="1">
    <location>
        <begin position="1"/>
        <end position="23"/>
    </location>
</feature>
<reference evidence="2" key="1">
    <citation type="journal article" date="2023" name="Plant J.">
        <title>Genome sequences and population genomics provide insights into the demographic history, inbreeding, and mutation load of two 'living fossil' tree species of Dipteronia.</title>
        <authorList>
            <person name="Feng Y."/>
            <person name="Comes H.P."/>
            <person name="Chen J."/>
            <person name="Zhu S."/>
            <person name="Lu R."/>
            <person name="Zhang X."/>
            <person name="Li P."/>
            <person name="Qiu J."/>
            <person name="Olsen K.M."/>
            <person name="Qiu Y."/>
        </authorList>
    </citation>
    <scope>NUCLEOTIDE SEQUENCE</scope>
    <source>
        <strain evidence="2">KIB01</strain>
    </source>
</reference>
<feature type="compositionally biased region" description="Basic and acidic residues" evidence="1">
    <location>
        <begin position="1"/>
        <end position="19"/>
    </location>
</feature>
<evidence type="ECO:0000313" key="2">
    <source>
        <dbReference type="EMBL" id="KAK2653019.1"/>
    </source>
</evidence>
<proteinExistence type="predicted"/>
<dbReference type="AlphaFoldDB" id="A0AAE0CJ33"/>
<evidence type="ECO:0000256" key="1">
    <source>
        <dbReference type="SAM" id="MobiDB-lite"/>
    </source>
</evidence>
<protein>
    <submittedName>
        <fullName evidence="2">Uncharacterized protein</fullName>
    </submittedName>
</protein>
<dbReference type="Proteomes" id="UP001280121">
    <property type="component" value="Unassembled WGS sequence"/>
</dbReference>
<sequence length="214" mass="23835">MHRSSERNNLKQEKEHQEEETQFLRSSMATLEAKLVRGGYSQVDQGCLPSQHFDSALPKLFWFTPIFPTCPTVAQAEKDKVNETDFIDLFQVVAEAREDSENLIFDWVRPTSLDDDDISPDQHIASHARDMGINVEHVIREEVGVHRGVIVTSSSDDRYTSNVNSRGKDDGDCGDEVRGWGSGVGGWNAGATRWDVRARGWDIGATGWNTGAVG</sequence>
<evidence type="ECO:0000313" key="3">
    <source>
        <dbReference type="Proteomes" id="UP001280121"/>
    </source>
</evidence>
<organism evidence="2 3">
    <name type="scientific">Dipteronia dyeriana</name>
    <dbReference type="NCBI Taxonomy" id="168575"/>
    <lineage>
        <taxon>Eukaryota</taxon>
        <taxon>Viridiplantae</taxon>
        <taxon>Streptophyta</taxon>
        <taxon>Embryophyta</taxon>
        <taxon>Tracheophyta</taxon>
        <taxon>Spermatophyta</taxon>
        <taxon>Magnoliopsida</taxon>
        <taxon>eudicotyledons</taxon>
        <taxon>Gunneridae</taxon>
        <taxon>Pentapetalae</taxon>
        <taxon>rosids</taxon>
        <taxon>malvids</taxon>
        <taxon>Sapindales</taxon>
        <taxon>Sapindaceae</taxon>
        <taxon>Hippocastanoideae</taxon>
        <taxon>Acereae</taxon>
        <taxon>Dipteronia</taxon>
    </lineage>
</organism>
<dbReference type="EMBL" id="JANJYI010000004">
    <property type="protein sequence ID" value="KAK2653019.1"/>
    <property type="molecule type" value="Genomic_DNA"/>
</dbReference>
<gene>
    <name evidence="2" type="ORF">Ddye_012875</name>
</gene>